<keyword evidence="1" id="KW-0732">Signal</keyword>
<proteinExistence type="predicted"/>
<evidence type="ECO:0000256" key="1">
    <source>
        <dbReference type="SAM" id="SignalP"/>
    </source>
</evidence>
<accession>A0ABW5M9F6</accession>
<evidence type="ECO:0000313" key="2">
    <source>
        <dbReference type="EMBL" id="MFD2572878.1"/>
    </source>
</evidence>
<protein>
    <submittedName>
        <fullName evidence="2">DUF6624 domain-containing protein</fullName>
    </submittedName>
</protein>
<dbReference type="Pfam" id="PF20329">
    <property type="entry name" value="DUF6624"/>
    <property type="match status" value="1"/>
</dbReference>
<dbReference type="Proteomes" id="UP001597469">
    <property type="component" value="Unassembled WGS sequence"/>
</dbReference>
<comment type="caution">
    <text evidence="2">The sequence shown here is derived from an EMBL/GenBank/DDBJ whole genome shotgun (WGS) entry which is preliminary data.</text>
</comment>
<feature type="chain" id="PRO_5045537168" evidence="1">
    <location>
        <begin position="20"/>
        <end position="316"/>
    </location>
</feature>
<dbReference type="SUPFAM" id="SSF48452">
    <property type="entry name" value="TPR-like"/>
    <property type="match status" value="1"/>
</dbReference>
<name>A0ABW5M9F6_9BACT</name>
<dbReference type="Gene3D" id="1.25.40.10">
    <property type="entry name" value="Tetratricopeptide repeat domain"/>
    <property type="match status" value="1"/>
</dbReference>
<reference evidence="3" key="1">
    <citation type="journal article" date="2019" name="Int. J. Syst. Evol. Microbiol.">
        <title>The Global Catalogue of Microorganisms (GCM) 10K type strain sequencing project: providing services to taxonomists for standard genome sequencing and annotation.</title>
        <authorList>
            <consortium name="The Broad Institute Genomics Platform"/>
            <consortium name="The Broad Institute Genome Sequencing Center for Infectious Disease"/>
            <person name="Wu L."/>
            <person name="Ma J."/>
        </authorList>
    </citation>
    <scope>NUCLEOTIDE SEQUENCE [LARGE SCALE GENOMIC DNA]</scope>
    <source>
        <strain evidence="3">KCTC 42805</strain>
    </source>
</reference>
<sequence>MRNLLAVVAISLIIQPCFGQTTYAVQDTAYVHAVELALDNLKKGNCQPCLDVYKKAFSISQKSALSTLRAAVCAYQCGQSQQARAYLEKAISLDWWSCEDMWKNRKGYPEFDPLRVSLLAVDFQKDIDKQKIAAGRNPTLERELETIYETDQRPRLKMDTVGKLEGFKSPRVALLLEEMRQADSVNLLKIEQIIQQYGYPGKQLVGDQLSVTAWLVIQHAPLPIQEKYLPLMQKAADKGDLSKGNIALLVDRIRLRNGLKQLYGSQIHTHSDGKPDGFHPIEDEINVNKRRAEVGLEPIEDYARRFGFEYKPPTSK</sequence>
<keyword evidence="3" id="KW-1185">Reference proteome</keyword>
<evidence type="ECO:0000313" key="3">
    <source>
        <dbReference type="Proteomes" id="UP001597469"/>
    </source>
</evidence>
<dbReference type="InterPro" id="IPR046732">
    <property type="entry name" value="DUF6624"/>
</dbReference>
<feature type="signal peptide" evidence="1">
    <location>
        <begin position="1"/>
        <end position="19"/>
    </location>
</feature>
<dbReference type="InterPro" id="IPR011990">
    <property type="entry name" value="TPR-like_helical_dom_sf"/>
</dbReference>
<organism evidence="2 3">
    <name type="scientific">Spirosoma soli</name>
    <dbReference type="NCBI Taxonomy" id="1770529"/>
    <lineage>
        <taxon>Bacteria</taxon>
        <taxon>Pseudomonadati</taxon>
        <taxon>Bacteroidota</taxon>
        <taxon>Cytophagia</taxon>
        <taxon>Cytophagales</taxon>
        <taxon>Cytophagaceae</taxon>
        <taxon>Spirosoma</taxon>
    </lineage>
</organism>
<dbReference type="RefSeq" id="WP_381525467.1">
    <property type="nucleotide sequence ID" value="NZ_JBHULN010000013.1"/>
</dbReference>
<gene>
    <name evidence="2" type="ORF">ACFSUS_19710</name>
</gene>
<dbReference type="EMBL" id="JBHULN010000013">
    <property type="protein sequence ID" value="MFD2572878.1"/>
    <property type="molecule type" value="Genomic_DNA"/>
</dbReference>